<evidence type="ECO:0000313" key="10">
    <source>
        <dbReference type="Proteomes" id="UP001153555"/>
    </source>
</evidence>
<dbReference type="InterPro" id="IPR017930">
    <property type="entry name" value="Myb_dom"/>
</dbReference>
<keyword evidence="10" id="KW-1185">Reference proteome</keyword>
<evidence type="ECO:0000256" key="5">
    <source>
        <dbReference type="ARBA" id="ARBA00023163"/>
    </source>
</evidence>
<dbReference type="FunFam" id="1.10.10.60:FF:000015">
    <property type="entry name" value="Transcription factor RAX3"/>
    <property type="match status" value="1"/>
</dbReference>
<dbReference type="OrthoDB" id="2143914at2759"/>
<evidence type="ECO:0000256" key="3">
    <source>
        <dbReference type="ARBA" id="ARBA00023015"/>
    </source>
</evidence>
<dbReference type="InterPro" id="IPR001005">
    <property type="entry name" value="SANT/Myb"/>
</dbReference>
<evidence type="ECO:0000259" key="7">
    <source>
        <dbReference type="PROSITE" id="PS50090"/>
    </source>
</evidence>
<organism evidence="9 10">
    <name type="scientific">Striga hermonthica</name>
    <name type="common">Purple witchweed</name>
    <name type="synonym">Buchnera hermonthica</name>
    <dbReference type="NCBI Taxonomy" id="68872"/>
    <lineage>
        <taxon>Eukaryota</taxon>
        <taxon>Viridiplantae</taxon>
        <taxon>Streptophyta</taxon>
        <taxon>Embryophyta</taxon>
        <taxon>Tracheophyta</taxon>
        <taxon>Spermatophyta</taxon>
        <taxon>Magnoliopsida</taxon>
        <taxon>eudicotyledons</taxon>
        <taxon>Gunneridae</taxon>
        <taxon>Pentapetalae</taxon>
        <taxon>asterids</taxon>
        <taxon>lamiids</taxon>
        <taxon>Lamiales</taxon>
        <taxon>Orobanchaceae</taxon>
        <taxon>Buchnereae</taxon>
        <taxon>Striga</taxon>
    </lineage>
</organism>
<evidence type="ECO:0000313" key="9">
    <source>
        <dbReference type="EMBL" id="CAA0833063.1"/>
    </source>
</evidence>
<evidence type="ECO:0000256" key="6">
    <source>
        <dbReference type="ARBA" id="ARBA00023242"/>
    </source>
</evidence>
<evidence type="ECO:0000256" key="2">
    <source>
        <dbReference type="ARBA" id="ARBA00022737"/>
    </source>
</evidence>
<dbReference type="CDD" id="cd00167">
    <property type="entry name" value="SANT"/>
    <property type="match status" value="2"/>
</dbReference>
<name>A0A9N7NLB7_STRHE</name>
<proteinExistence type="predicted"/>
<keyword evidence="5" id="KW-0804">Transcription</keyword>
<dbReference type="GO" id="GO:0000976">
    <property type="term" value="F:transcription cis-regulatory region binding"/>
    <property type="evidence" value="ECO:0007669"/>
    <property type="project" value="UniProtKB-ARBA"/>
</dbReference>
<comment type="subcellular location">
    <subcellularLocation>
        <location evidence="1">Nucleus</location>
    </subcellularLocation>
</comment>
<evidence type="ECO:0000256" key="4">
    <source>
        <dbReference type="ARBA" id="ARBA00023125"/>
    </source>
</evidence>
<dbReference type="PROSITE" id="PS50090">
    <property type="entry name" value="MYB_LIKE"/>
    <property type="match status" value="2"/>
</dbReference>
<evidence type="ECO:0000256" key="1">
    <source>
        <dbReference type="ARBA" id="ARBA00004123"/>
    </source>
</evidence>
<feature type="domain" description="Myb-like" evidence="7">
    <location>
        <begin position="62"/>
        <end position="112"/>
    </location>
</feature>
<comment type="caution">
    <text evidence="9">The sequence shown here is derived from an EMBL/GenBank/DDBJ whole genome shotgun (WGS) entry which is preliminary data.</text>
</comment>
<dbReference type="GO" id="GO:0005634">
    <property type="term" value="C:nucleus"/>
    <property type="evidence" value="ECO:0007669"/>
    <property type="project" value="UniProtKB-SubCell"/>
</dbReference>
<dbReference type="PANTHER" id="PTHR47994:SF5">
    <property type="entry name" value="F14D16.11-RELATED"/>
    <property type="match status" value="1"/>
</dbReference>
<dbReference type="SUPFAM" id="SSF46689">
    <property type="entry name" value="Homeodomain-like"/>
    <property type="match status" value="1"/>
</dbReference>
<keyword evidence="2" id="KW-0677">Repeat</keyword>
<dbReference type="Pfam" id="PF00249">
    <property type="entry name" value="Myb_DNA-binding"/>
    <property type="match status" value="2"/>
</dbReference>
<keyword evidence="3" id="KW-0805">Transcription regulation</keyword>
<dbReference type="InterPro" id="IPR015495">
    <property type="entry name" value="Myb_TF_plants"/>
</dbReference>
<keyword evidence="4" id="KW-0238">DNA-binding</keyword>
<protein>
    <submittedName>
        <fullName evidence="9">Myb domain protein 16</fullName>
    </submittedName>
</protein>
<dbReference type="SMART" id="SM00717">
    <property type="entry name" value="SANT"/>
    <property type="match status" value="2"/>
</dbReference>
<dbReference type="PANTHER" id="PTHR47994">
    <property type="entry name" value="F14D16.11-RELATED"/>
    <property type="match status" value="1"/>
</dbReference>
<dbReference type="Proteomes" id="UP001153555">
    <property type="component" value="Unassembled WGS sequence"/>
</dbReference>
<dbReference type="InterPro" id="IPR009057">
    <property type="entry name" value="Homeodomain-like_sf"/>
</dbReference>
<feature type="domain" description="Myb-like" evidence="7">
    <location>
        <begin position="9"/>
        <end position="61"/>
    </location>
</feature>
<accession>A0A9N7NLB7</accession>
<dbReference type="AlphaFoldDB" id="A0A9N7NLB7"/>
<gene>
    <name evidence="9" type="ORF">SHERM_28337</name>
</gene>
<evidence type="ECO:0000259" key="8">
    <source>
        <dbReference type="PROSITE" id="PS51294"/>
    </source>
</evidence>
<reference evidence="9" key="1">
    <citation type="submission" date="2019-12" db="EMBL/GenBank/DDBJ databases">
        <authorList>
            <person name="Scholes J."/>
        </authorList>
    </citation>
    <scope>NUCLEOTIDE SEQUENCE</scope>
</reference>
<feature type="domain" description="HTH myb-type" evidence="8">
    <location>
        <begin position="62"/>
        <end position="116"/>
    </location>
</feature>
<keyword evidence="6" id="KW-0539">Nucleus</keyword>
<feature type="domain" description="HTH myb-type" evidence="8">
    <location>
        <begin position="9"/>
        <end position="61"/>
    </location>
</feature>
<dbReference type="Gene3D" id="1.10.10.60">
    <property type="entry name" value="Homeodomain-like"/>
    <property type="match status" value="2"/>
</dbReference>
<dbReference type="EMBL" id="CACSLK010027837">
    <property type="protein sequence ID" value="CAA0833063.1"/>
    <property type="molecule type" value="Genomic_DNA"/>
</dbReference>
<sequence length="264" mass="30270">MGRSPCCDKMGLKKGPWTPDEDRKLLAYIQQHGHGNWHALPSKAGLRRCGKSCRLRWANYLRPDIERGKFTLQEDETIIQLHALLGNRWSTIATHLPKRTDNQIKNYWNTHLKKRLIKIGIDPVTHKPNGQTQSKDSNIIRHMAQWETVRLEAEARSKLDLLTPPNSLTTANIANPSSSECQLDVLMEWAWADPGKDVYVPNLDGPFHNENHVYMGRDEAKGIFGNLVPENQSWSSSVDVVRECWEVAEDNNQINYWENQVVIS</sequence>
<dbReference type="FunFam" id="1.10.10.60:FF:000394">
    <property type="entry name" value="MYB transcription factor"/>
    <property type="match status" value="1"/>
</dbReference>
<dbReference type="PROSITE" id="PS51294">
    <property type="entry name" value="HTH_MYB"/>
    <property type="match status" value="2"/>
</dbReference>